<feature type="domain" description="CRISPR-associated protein Cmr2 N-terminal" evidence="4">
    <location>
        <begin position="177"/>
        <end position="310"/>
    </location>
</feature>
<evidence type="ECO:0000313" key="6">
    <source>
        <dbReference type="EMBL" id="AFZ61069.1"/>
    </source>
</evidence>
<feature type="region of interest" description="Disordered" evidence="3">
    <location>
        <begin position="79"/>
        <end position="103"/>
    </location>
</feature>
<organism evidence="6 7">
    <name type="scientific">Anabaena cylindrica (strain ATCC 27899 / PCC 7122)</name>
    <dbReference type="NCBI Taxonomy" id="272123"/>
    <lineage>
        <taxon>Bacteria</taxon>
        <taxon>Bacillati</taxon>
        <taxon>Cyanobacteriota</taxon>
        <taxon>Cyanophyceae</taxon>
        <taxon>Nostocales</taxon>
        <taxon>Nostocaceae</taxon>
        <taxon>Anabaena</taxon>
    </lineage>
</organism>
<dbReference type="KEGG" id="acy:Anacy_5768"/>
<name>K9ZQK2_ANACC</name>
<dbReference type="EMBL" id="CP003660">
    <property type="protein sequence ID" value="AFZ61069.1"/>
    <property type="molecule type" value="Genomic_DNA"/>
</dbReference>
<keyword evidence="7" id="KW-1185">Reference proteome</keyword>
<dbReference type="PATRIC" id="fig|272123.3.peg.6254"/>
<dbReference type="OrthoDB" id="9758700at2"/>
<keyword evidence="6" id="KW-0614">Plasmid</keyword>
<sequence>MNFYQRKLYALLQAPEFADWGDGVLSQLECLTNDHENLKAWWNGVNSNQKGEDAQAIASASDRVNLFYIERRENPPQVTVRHPISGQKQQVTTLPPPSNTPDISQIKNEIDPQKVFWWFWRFYPEILAATQPDALLFPAHTVIPDCPLHSHQSTVSALTGAMFPEEWEEGDSKTPYLLIFSFSPVQEFIKSSRKFLDFWAGSYLLHYLSSRLCWHIAQELGPDAVIVPSLWSQEIIDALIVQKYPDFGSDFERLQEDKKTPVERFTDKTSTSLSTAGFPNMITVLVPGKEAAQKLGTELKLKLTEEWVKIGEKVQLCIREKVIEYLKKQPTNIDKILEETFGDLTELSDEFLKPYRHELRLIQQESCWEWNKLWNEQLKHTWEPYWAAVPLGSPDLPLIKDKENSIFDETWIKVQQEIAYALIDLPSEAEANVYNTLNVGTWWGSLQQRLRICLIAVKNTRNWQIPTAPGERSTISGQFSAVHPRFNYTKFAEGAGTHASSMRLFWLLISQAFPGLFNGSEKLNALELTKRMAWVYGGVAEELGVKIVDESLLNEEDIKEFETDIDVKEIDYEQLIRFPNLSSIAAARFASERPDLLEKYWQNLNTLLKKYWDQQVTKKNDLETYKQQKRDFYSKTRRPFHISNTDAEIKIKLPHLRKSYNGVMFSGKWLADDMGLKGDAVAELKNLVDKAHSDTGFGDSSPADWWVIILADGDSMGSYVSGEKLKKYRFYVEEDTVDKTHDNFDNNLFNQFLQETTKRMGPATHVGLNRALLDFSNRLVPYLTEKRFCGRVIYSGGDDVKVVLPLEDLPEYILSLRAAWCGGEDPHQEFTNSRNDTENKVTGYWHPTDKVKGLPKRPHFTMGKDATMSAGVIIAHKSVPLPTVLESLWEAEGERAKKIPGKDGLCFRVIYGGGNQLEALMKGELLETWWEWVKEYETYQEKLSPLLYRLAEELPRRAAITDNYYLFSKAAKVIMDSRDSSKQLEPTFAKIEKWLDKWEDWVKSASQNNLEPIGTTPEDLGKILRFTAFWIDKRVERLKWGEK</sequence>
<dbReference type="InterPro" id="IPR024615">
    <property type="entry name" value="CRISPR-assoc_Cmr2_N"/>
</dbReference>
<evidence type="ECO:0000256" key="1">
    <source>
        <dbReference type="ARBA" id="ARBA00022741"/>
    </source>
</evidence>
<protein>
    <submittedName>
        <fullName evidence="6">CRISPR-associated protein, Crm2 family</fullName>
    </submittedName>
</protein>
<dbReference type="Gene3D" id="3.30.70.270">
    <property type="match status" value="1"/>
</dbReference>
<dbReference type="Proteomes" id="UP000010474">
    <property type="component" value="Plasmid pANACY.01"/>
</dbReference>
<reference evidence="7" key="1">
    <citation type="journal article" date="2013" name="Proc. Natl. Acad. Sci. U.S.A.">
        <title>Improving the coverage of the cyanobacterial phylum using diversity-driven genome sequencing.</title>
        <authorList>
            <person name="Shih P.M."/>
            <person name="Wu D."/>
            <person name="Latifi A."/>
            <person name="Axen S.D."/>
            <person name="Fewer D.P."/>
            <person name="Talla E."/>
            <person name="Calteau A."/>
            <person name="Cai F."/>
            <person name="Tandeau de Marsac N."/>
            <person name="Rippka R."/>
            <person name="Herdman M."/>
            <person name="Sivonen K."/>
            <person name="Coursin T."/>
            <person name="Laurent T."/>
            <person name="Goodwin L."/>
            <person name="Nolan M."/>
            <person name="Davenport K.W."/>
            <person name="Han C.S."/>
            <person name="Rubin E.M."/>
            <person name="Eisen J.A."/>
            <person name="Woyke T."/>
            <person name="Gugger M."/>
            <person name="Kerfeld C.A."/>
        </authorList>
    </citation>
    <scope>NUCLEOTIDE SEQUENCE [LARGE SCALE GENOMIC DNA]</scope>
    <source>
        <strain evidence="7">ATCC 27899 / PCC 7122</strain>
    </source>
</reference>
<dbReference type="HOGENOM" id="CLU_011213_0_0_3"/>
<evidence type="ECO:0000313" key="7">
    <source>
        <dbReference type="Proteomes" id="UP000010474"/>
    </source>
</evidence>
<keyword evidence="2" id="KW-0051">Antiviral defense</keyword>
<dbReference type="RefSeq" id="WP_015217680.1">
    <property type="nucleotide sequence ID" value="NC_019772.1"/>
</dbReference>
<dbReference type="GO" id="GO:0000166">
    <property type="term" value="F:nucleotide binding"/>
    <property type="evidence" value="ECO:0007669"/>
    <property type="project" value="UniProtKB-KW"/>
</dbReference>
<evidence type="ECO:0000256" key="3">
    <source>
        <dbReference type="SAM" id="MobiDB-lite"/>
    </source>
</evidence>
<evidence type="ECO:0000256" key="2">
    <source>
        <dbReference type="ARBA" id="ARBA00023118"/>
    </source>
</evidence>
<proteinExistence type="predicted"/>
<dbReference type="Pfam" id="PF12469">
    <property type="entry name" value="Cmr2_N"/>
    <property type="match status" value="1"/>
</dbReference>
<evidence type="ECO:0000259" key="4">
    <source>
        <dbReference type="Pfam" id="PF12469"/>
    </source>
</evidence>
<dbReference type="InterPro" id="IPR054767">
    <property type="entry name" value="Cas10-Cmr2_palm2"/>
</dbReference>
<keyword evidence="1" id="KW-0547">Nucleotide-binding</keyword>
<gene>
    <name evidence="6" type="ordered locus">Anacy_5768</name>
</gene>
<accession>K9ZQK2</accession>
<evidence type="ECO:0000259" key="5">
    <source>
        <dbReference type="Pfam" id="PF22335"/>
    </source>
</evidence>
<dbReference type="AlphaFoldDB" id="K9ZQK2"/>
<dbReference type="GO" id="GO:0051607">
    <property type="term" value="P:defense response to virus"/>
    <property type="evidence" value="ECO:0007669"/>
    <property type="project" value="UniProtKB-KW"/>
</dbReference>
<feature type="domain" description="Cas10/Cmr2 second palm" evidence="5">
    <location>
        <begin position="708"/>
        <end position="905"/>
    </location>
</feature>
<dbReference type="Gene3D" id="3.30.70.2220">
    <property type="entry name" value="CRISPR-Cas system, Cmr2 subunit, D1 domain, cysteine cluster"/>
    <property type="match status" value="1"/>
</dbReference>
<dbReference type="InterPro" id="IPR043128">
    <property type="entry name" value="Rev_trsase/Diguanyl_cyclase"/>
</dbReference>
<dbReference type="InterPro" id="IPR038242">
    <property type="entry name" value="Cmr2_N"/>
</dbReference>
<dbReference type="Pfam" id="PF22335">
    <property type="entry name" value="Cas10-Cmr2_palm2"/>
    <property type="match status" value="1"/>
</dbReference>
<geneLocation type="plasmid" evidence="6 7">
    <name>pANACY.01</name>
</geneLocation>